<comment type="similarity">
    <text evidence="2">Belongs to the binding-protein-dependent transport system permease family. FecCD subfamily.</text>
</comment>
<dbReference type="Proteomes" id="UP001626603">
    <property type="component" value="Chromosome"/>
</dbReference>
<dbReference type="PANTHER" id="PTHR30472:SF25">
    <property type="entry name" value="ABC TRANSPORTER PERMEASE PROTEIN MJ0876-RELATED"/>
    <property type="match status" value="1"/>
</dbReference>
<dbReference type="AlphaFoldDB" id="A0ABD8A9V7"/>
<feature type="transmembrane region" description="Helical" evidence="11">
    <location>
        <begin position="119"/>
        <end position="137"/>
    </location>
</feature>
<dbReference type="PANTHER" id="PTHR30472">
    <property type="entry name" value="FERRIC ENTEROBACTIN TRANSPORT SYSTEM PERMEASE PROTEIN"/>
    <property type="match status" value="1"/>
</dbReference>
<dbReference type="Gene3D" id="1.10.3470.10">
    <property type="entry name" value="ABC transporter involved in vitamin B12 uptake, BtuC"/>
    <property type="match status" value="1"/>
</dbReference>
<evidence type="ECO:0000256" key="8">
    <source>
        <dbReference type="ARBA" id="ARBA00053891"/>
    </source>
</evidence>
<protein>
    <recommendedName>
        <fullName evidence="10">Cobalamin import system permease protein BtuC</fullName>
    </recommendedName>
</protein>
<organism evidence="12 13">
    <name type="scientific">Methanoculleus palmolei</name>
    <dbReference type="NCBI Taxonomy" id="72612"/>
    <lineage>
        <taxon>Archaea</taxon>
        <taxon>Methanobacteriati</taxon>
        <taxon>Methanobacteriota</taxon>
        <taxon>Stenosarchaea group</taxon>
        <taxon>Methanomicrobia</taxon>
        <taxon>Methanomicrobiales</taxon>
        <taxon>Methanomicrobiaceae</taxon>
        <taxon>Methanoculleus</taxon>
    </lineage>
</organism>
<evidence type="ECO:0000256" key="2">
    <source>
        <dbReference type="ARBA" id="ARBA00007935"/>
    </source>
</evidence>
<evidence type="ECO:0000256" key="7">
    <source>
        <dbReference type="ARBA" id="ARBA00023136"/>
    </source>
</evidence>
<keyword evidence="7 11" id="KW-0472">Membrane</keyword>
<feature type="transmembrane region" description="Helical" evidence="11">
    <location>
        <begin position="345"/>
        <end position="366"/>
    </location>
</feature>
<evidence type="ECO:0000256" key="4">
    <source>
        <dbReference type="ARBA" id="ARBA00022475"/>
    </source>
</evidence>
<comment type="subunit">
    <text evidence="9">The complex is composed of two ATP-binding proteins (BtuD), two transmembrane proteins (BtuC) and a solute-binding protein (BtuF).</text>
</comment>
<accession>A0ABD8A9V7</accession>
<evidence type="ECO:0000256" key="10">
    <source>
        <dbReference type="ARBA" id="ARBA00071366"/>
    </source>
</evidence>
<gene>
    <name evidence="12" type="ORF">R6Y95_02900</name>
</gene>
<comment type="function">
    <text evidence="8">Required for corrinoid utilization. Probably part of the ABC transporter complex BtuCDF involved in cobalamin (vitamin B12) import. Probably involved in the translocation of the substrate across the membrane.</text>
</comment>
<keyword evidence="6 11" id="KW-1133">Transmembrane helix</keyword>
<dbReference type="CDD" id="cd06550">
    <property type="entry name" value="TM_ABC_iron-siderophores_like"/>
    <property type="match status" value="1"/>
</dbReference>
<sequence length="371" mass="38969">MHFAGGAIPADYMGYVRKKHLWILGGVLLLFLLLIVSISVGAAGVPPYDVFLSLVNGSVDRITAFLHPGLPLPEVSSTDRIVWNIRLPQALAAIVAGVGLSVAGVAMQSILRNPLGSPFTLGISNAGAFGAAVSVILLGTGEMHSTVADAVTLNNPYLTTIVAFIFCLLATGVILAISRVRGASPEVMVLAGVAISSLFTAGTMFLQYFADDTQLAAVVFWTFGDVSRASWQELGIMTLVVVGASVFFFANRWNYNAIDAGDETAKGLGVSVETVRNVGMVVAALVSAVIVSFLGVIGFVGLVCPHMVRRIIGDDQRFLVPGSCVMGGILLLASDTVARVIVAPYILPVAVLTAFLGAPVFIYLLLVGYRR</sequence>
<keyword evidence="13" id="KW-1185">Reference proteome</keyword>
<evidence type="ECO:0000256" key="5">
    <source>
        <dbReference type="ARBA" id="ARBA00022692"/>
    </source>
</evidence>
<proteinExistence type="inferred from homology"/>
<name>A0ABD8A9V7_9EURY</name>
<dbReference type="SUPFAM" id="SSF81345">
    <property type="entry name" value="ABC transporter involved in vitamin B12 uptake, BtuC"/>
    <property type="match status" value="1"/>
</dbReference>
<dbReference type="FunFam" id="1.10.3470.10:FF:000001">
    <property type="entry name" value="Vitamin B12 ABC transporter permease BtuC"/>
    <property type="match status" value="1"/>
</dbReference>
<keyword evidence="5 11" id="KW-0812">Transmembrane</keyword>
<evidence type="ECO:0000256" key="6">
    <source>
        <dbReference type="ARBA" id="ARBA00022989"/>
    </source>
</evidence>
<keyword evidence="3" id="KW-0813">Transport</keyword>
<dbReference type="EMBL" id="CP137641">
    <property type="protein sequence ID" value="WOX56294.1"/>
    <property type="molecule type" value="Genomic_DNA"/>
</dbReference>
<reference evidence="12 13" key="1">
    <citation type="submission" date="2023-10" db="EMBL/GenBank/DDBJ databases">
        <title>The complete genome sequence of Methanoculleus palmolei DSM 4273.</title>
        <authorList>
            <person name="Lai S.-J."/>
            <person name="You Y.-T."/>
            <person name="Chen S.-C."/>
        </authorList>
    </citation>
    <scope>NUCLEOTIDE SEQUENCE [LARGE SCALE GENOMIC DNA]</scope>
    <source>
        <strain evidence="12 13">DSM 4273</strain>
    </source>
</reference>
<evidence type="ECO:0000256" key="1">
    <source>
        <dbReference type="ARBA" id="ARBA00004651"/>
    </source>
</evidence>
<dbReference type="GO" id="GO:0005886">
    <property type="term" value="C:plasma membrane"/>
    <property type="evidence" value="ECO:0007669"/>
    <property type="project" value="UniProtKB-SubCell"/>
</dbReference>
<feature type="transmembrane region" description="Helical" evidence="11">
    <location>
        <begin position="21"/>
        <end position="45"/>
    </location>
</feature>
<dbReference type="InterPro" id="IPR000522">
    <property type="entry name" value="ABC_transptr_permease_BtuC"/>
</dbReference>
<dbReference type="InterPro" id="IPR037294">
    <property type="entry name" value="ABC_BtuC-like"/>
</dbReference>
<evidence type="ECO:0000256" key="11">
    <source>
        <dbReference type="SAM" id="Phobius"/>
    </source>
</evidence>
<evidence type="ECO:0000256" key="3">
    <source>
        <dbReference type="ARBA" id="ARBA00022448"/>
    </source>
</evidence>
<keyword evidence="4" id="KW-1003">Cell membrane</keyword>
<dbReference type="Pfam" id="PF01032">
    <property type="entry name" value="FecCD"/>
    <property type="match status" value="1"/>
</dbReference>
<feature type="transmembrane region" description="Helical" evidence="11">
    <location>
        <begin position="189"/>
        <end position="210"/>
    </location>
</feature>
<evidence type="ECO:0000313" key="12">
    <source>
        <dbReference type="EMBL" id="WOX56294.1"/>
    </source>
</evidence>
<feature type="transmembrane region" description="Helical" evidence="11">
    <location>
        <begin position="87"/>
        <end position="107"/>
    </location>
</feature>
<evidence type="ECO:0000313" key="13">
    <source>
        <dbReference type="Proteomes" id="UP001626603"/>
    </source>
</evidence>
<feature type="transmembrane region" description="Helical" evidence="11">
    <location>
        <begin position="278"/>
        <end position="304"/>
    </location>
</feature>
<feature type="transmembrane region" description="Helical" evidence="11">
    <location>
        <begin position="157"/>
        <end position="177"/>
    </location>
</feature>
<comment type="subcellular location">
    <subcellularLocation>
        <location evidence="1">Cell membrane</location>
        <topology evidence="1">Multi-pass membrane protein</topology>
    </subcellularLocation>
</comment>
<evidence type="ECO:0000256" key="9">
    <source>
        <dbReference type="ARBA" id="ARBA00064420"/>
    </source>
</evidence>